<name>A0ABW5SVV3_9BACI</name>
<comment type="similarity">
    <text evidence="6">Belongs to the precorrin methyltransferase family.</text>
</comment>
<dbReference type="RefSeq" id="WP_380711204.1">
    <property type="nucleotide sequence ID" value="NZ_JBHUML010000001.1"/>
</dbReference>
<evidence type="ECO:0000256" key="2">
    <source>
        <dbReference type="ARBA" id="ARBA00022603"/>
    </source>
</evidence>
<dbReference type="NCBIfam" id="TIGR01469">
    <property type="entry name" value="cobA_cysG_Cterm"/>
    <property type="match status" value="1"/>
</dbReference>
<dbReference type="GO" id="GO:0004851">
    <property type="term" value="F:uroporphyrin-III C-methyltransferase activity"/>
    <property type="evidence" value="ECO:0007669"/>
    <property type="project" value="UniProtKB-EC"/>
</dbReference>
<dbReference type="InterPro" id="IPR050161">
    <property type="entry name" value="Siro_Cobalamin_biosynth"/>
</dbReference>
<evidence type="ECO:0000256" key="4">
    <source>
        <dbReference type="ARBA" id="ARBA00022691"/>
    </source>
</evidence>
<dbReference type="InterPro" id="IPR006366">
    <property type="entry name" value="CobA/CysG_C"/>
</dbReference>
<evidence type="ECO:0000256" key="6">
    <source>
        <dbReference type="RuleBase" id="RU003960"/>
    </source>
</evidence>
<dbReference type="InterPro" id="IPR035996">
    <property type="entry name" value="4pyrrol_Methylase_sf"/>
</dbReference>
<dbReference type="GO" id="GO:0032259">
    <property type="term" value="P:methylation"/>
    <property type="evidence" value="ECO:0007669"/>
    <property type="project" value="UniProtKB-KW"/>
</dbReference>
<evidence type="ECO:0000256" key="3">
    <source>
        <dbReference type="ARBA" id="ARBA00022679"/>
    </source>
</evidence>
<dbReference type="EMBL" id="JBHUML010000001">
    <property type="protein sequence ID" value="MFD2703900.1"/>
    <property type="molecule type" value="Genomic_DNA"/>
</dbReference>
<evidence type="ECO:0000256" key="5">
    <source>
        <dbReference type="ARBA" id="ARBA00023244"/>
    </source>
</evidence>
<feature type="domain" description="Tetrapyrrole methylase" evidence="7">
    <location>
        <begin position="6"/>
        <end position="217"/>
    </location>
</feature>
<keyword evidence="5" id="KW-0627">Porphyrin biosynthesis</keyword>
<evidence type="ECO:0000256" key="1">
    <source>
        <dbReference type="ARBA" id="ARBA00012162"/>
    </source>
</evidence>
<dbReference type="InterPro" id="IPR036108">
    <property type="entry name" value="4pyrrol_syn_uPrphyn_synt_sf"/>
</dbReference>
<dbReference type="InterPro" id="IPR003043">
    <property type="entry name" value="Uropor_MeTrfase_CS"/>
</dbReference>
<dbReference type="NCBIfam" id="NF004790">
    <property type="entry name" value="PRK06136.1"/>
    <property type="match status" value="1"/>
</dbReference>
<dbReference type="CDD" id="cd11642">
    <property type="entry name" value="SUMT"/>
    <property type="match status" value="1"/>
</dbReference>
<protein>
    <recommendedName>
        <fullName evidence="1">uroporphyrinogen-III C-methyltransferase</fullName>
        <ecNumber evidence="1">2.1.1.107</ecNumber>
    </recommendedName>
</protein>
<dbReference type="Proteomes" id="UP001597520">
    <property type="component" value="Unassembled WGS sequence"/>
</dbReference>
<dbReference type="PANTHER" id="PTHR45790">
    <property type="entry name" value="SIROHEME SYNTHASE-RELATED"/>
    <property type="match status" value="1"/>
</dbReference>
<organism evidence="8 9">
    <name type="scientific">Salibacterium lacus</name>
    <dbReference type="NCBI Taxonomy" id="1898109"/>
    <lineage>
        <taxon>Bacteria</taxon>
        <taxon>Bacillati</taxon>
        <taxon>Bacillota</taxon>
        <taxon>Bacilli</taxon>
        <taxon>Bacillales</taxon>
        <taxon>Bacillaceae</taxon>
    </lineage>
</organism>
<dbReference type="Pfam" id="PF00590">
    <property type="entry name" value="TP_methylase"/>
    <property type="match status" value="1"/>
</dbReference>
<dbReference type="InterPro" id="IPR014776">
    <property type="entry name" value="4pyrrole_Mease_sub2"/>
</dbReference>
<dbReference type="PROSITE" id="PS00840">
    <property type="entry name" value="SUMT_2"/>
    <property type="match status" value="1"/>
</dbReference>
<dbReference type="SUPFAM" id="SSF69618">
    <property type="entry name" value="HemD-like"/>
    <property type="match status" value="1"/>
</dbReference>
<comment type="caution">
    <text evidence="8">The sequence shown here is derived from an EMBL/GenBank/DDBJ whole genome shotgun (WGS) entry which is preliminary data.</text>
</comment>
<proteinExistence type="inferred from homology"/>
<keyword evidence="9" id="KW-1185">Reference proteome</keyword>
<keyword evidence="4" id="KW-0949">S-adenosyl-L-methionine</keyword>
<dbReference type="InterPro" id="IPR014777">
    <property type="entry name" value="4pyrrole_Mease_sub1"/>
</dbReference>
<accession>A0ABW5SVV3</accession>
<evidence type="ECO:0000313" key="8">
    <source>
        <dbReference type="EMBL" id="MFD2703900.1"/>
    </source>
</evidence>
<keyword evidence="2 6" id="KW-0489">Methyltransferase</keyword>
<sequence>MTSGNVFLIGAGPGDPGLITVKGRESLEKADVVLYDRLVHPLLLQYAWEGAEYIYCGKLPQRHHLRQETIQDIMVEKARAGCTVVRLKGGDPGMFGRVGEEAEALAEAGITYEMVPGITAGMAGPMYAGIPVTHRDLSGSFAAVTGHTKAEDGQPGVDWKSLAAGIDTTAFYMGRKNLAAIARRLIENGKDPATPAAVIEWAATSRQRVVEAPLERIQEEAEKHQIENPAITIVGETAALHRKLKWMEKKPLFGRFVWVVKTSPRESTMAASLRSFGAEVLEAPGYTVDTRETKPPAPLRSFHHLHIAAEESVDVLLDELKQSRIDIRTLPGRITTESLRTLRKLESCGLFAEYTNESPSPEESLWIGPEHACRVAGLFSQKWVSHRLIHKKNTAEATAVLLQNDWINTIVIPSSQAVHILWKELDRHGISPVKWLTNKTVTAHGPETQKTLQDAGAAPDITLSSPDTKTLLHELRTHSLQE</sequence>
<dbReference type="EC" id="2.1.1.107" evidence="1"/>
<dbReference type="InterPro" id="IPR000878">
    <property type="entry name" value="4pyrrol_Mease"/>
</dbReference>
<dbReference type="Gene3D" id="3.40.50.10090">
    <property type="match status" value="1"/>
</dbReference>
<dbReference type="Gene3D" id="3.30.950.10">
    <property type="entry name" value="Methyltransferase, Cobalt-precorrin-4 Transmethylase, Domain 2"/>
    <property type="match status" value="1"/>
</dbReference>
<evidence type="ECO:0000259" key="7">
    <source>
        <dbReference type="Pfam" id="PF00590"/>
    </source>
</evidence>
<reference evidence="9" key="1">
    <citation type="journal article" date="2019" name="Int. J. Syst. Evol. Microbiol.">
        <title>The Global Catalogue of Microorganisms (GCM) 10K type strain sequencing project: providing services to taxonomists for standard genome sequencing and annotation.</title>
        <authorList>
            <consortium name="The Broad Institute Genomics Platform"/>
            <consortium name="The Broad Institute Genome Sequencing Center for Infectious Disease"/>
            <person name="Wu L."/>
            <person name="Ma J."/>
        </authorList>
    </citation>
    <scope>NUCLEOTIDE SEQUENCE [LARGE SCALE GENOMIC DNA]</scope>
    <source>
        <strain evidence="9">KCTC 33792</strain>
    </source>
</reference>
<evidence type="ECO:0000313" key="9">
    <source>
        <dbReference type="Proteomes" id="UP001597520"/>
    </source>
</evidence>
<dbReference type="PANTHER" id="PTHR45790:SF3">
    <property type="entry name" value="S-ADENOSYL-L-METHIONINE-DEPENDENT UROPORPHYRINOGEN III METHYLTRANSFERASE, CHLOROPLASTIC"/>
    <property type="match status" value="1"/>
</dbReference>
<keyword evidence="3 6" id="KW-0808">Transferase</keyword>
<dbReference type="PROSITE" id="PS00839">
    <property type="entry name" value="SUMT_1"/>
    <property type="match status" value="1"/>
</dbReference>
<gene>
    <name evidence="8" type="primary">cobA</name>
    <name evidence="8" type="ORF">ACFSUB_00270</name>
</gene>
<dbReference type="Gene3D" id="3.40.1010.10">
    <property type="entry name" value="Cobalt-precorrin-4 Transmethylase, Domain 1"/>
    <property type="match status" value="1"/>
</dbReference>
<dbReference type="SUPFAM" id="SSF53790">
    <property type="entry name" value="Tetrapyrrole methylase"/>
    <property type="match status" value="1"/>
</dbReference>